<keyword evidence="8 17" id="KW-0812">Transmembrane</keyword>
<keyword evidence="13" id="KW-0186">Copper</keyword>
<evidence type="ECO:0000256" key="7">
    <source>
        <dbReference type="ARBA" id="ARBA00022679"/>
    </source>
</evidence>
<evidence type="ECO:0000256" key="14">
    <source>
        <dbReference type="ARBA" id="ARBA00023012"/>
    </source>
</evidence>
<dbReference type="Pfam" id="PF01590">
    <property type="entry name" value="GAF"/>
    <property type="match status" value="1"/>
</dbReference>
<dbReference type="SUPFAM" id="SSF55874">
    <property type="entry name" value="ATPase domain of HSP90 chaperone/DNA topoisomerase II/histidine kinase"/>
    <property type="match status" value="1"/>
</dbReference>
<comment type="catalytic activity">
    <reaction evidence="1">
        <text>ATP + protein L-histidine = ADP + protein N-phospho-L-histidine.</text>
        <dbReference type="EC" id="2.7.13.3"/>
    </reaction>
</comment>
<dbReference type="GO" id="GO:0000155">
    <property type="term" value="F:phosphorelay sensor kinase activity"/>
    <property type="evidence" value="ECO:0007669"/>
    <property type="project" value="InterPro"/>
</dbReference>
<evidence type="ECO:0000256" key="10">
    <source>
        <dbReference type="ARBA" id="ARBA00022777"/>
    </source>
</evidence>
<evidence type="ECO:0000256" key="1">
    <source>
        <dbReference type="ARBA" id="ARBA00000085"/>
    </source>
</evidence>
<dbReference type="SUPFAM" id="SSF55781">
    <property type="entry name" value="GAF domain-like"/>
    <property type="match status" value="1"/>
</dbReference>
<accession>A0A1J1LK86</accession>
<dbReference type="InterPro" id="IPR004358">
    <property type="entry name" value="Sig_transdc_His_kin-like_C"/>
</dbReference>
<dbReference type="Pfam" id="PF08448">
    <property type="entry name" value="PAS_4"/>
    <property type="match status" value="1"/>
</dbReference>
<keyword evidence="14" id="KW-0902">Two-component regulatory system</keyword>
<dbReference type="InterPro" id="IPR036097">
    <property type="entry name" value="HisK_dim/P_sf"/>
</dbReference>
<keyword evidence="7" id="KW-0808">Transferase</keyword>
<feature type="transmembrane region" description="Helical" evidence="17">
    <location>
        <begin position="68"/>
        <end position="93"/>
    </location>
</feature>
<evidence type="ECO:0000256" key="15">
    <source>
        <dbReference type="ARBA" id="ARBA00023136"/>
    </source>
</evidence>
<evidence type="ECO:0000313" key="21">
    <source>
        <dbReference type="EMBL" id="CUR32590.1"/>
    </source>
</evidence>
<dbReference type="InterPro" id="IPR036890">
    <property type="entry name" value="HATPase_C_sf"/>
</dbReference>
<feature type="domain" description="Histidine kinase" evidence="18">
    <location>
        <begin position="630"/>
        <end position="901"/>
    </location>
</feature>
<keyword evidence="10 21" id="KW-0418">Kinase</keyword>
<dbReference type="InterPro" id="IPR003594">
    <property type="entry name" value="HATPase_dom"/>
</dbReference>
<dbReference type="PROSITE" id="PS50112">
    <property type="entry name" value="PAS"/>
    <property type="match status" value="1"/>
</dbReference>
<dbReference type="Gene3D" id="3.30.565.10">
    <property type="entry name" value="Histidine kinase-like ATPase, C-terminal domain"/>
    <property type="match status" value="1"/>
</dbReference>
<dbReference type="SUPFAM" id="SSF47384">
    <property type="entry name" value="Homodimeric domain of signal transducing histidine kinase"/>
    <property type="match status" value="1"/>
</dbReference>
<keyword evidence="11" id="KW-0256">Endoplasmic reticulum</keyword>
<dbReference type="EC" id="2.7.13.3" evidence="5"/>
<evidence type="ECO:0000259" key="19">
    <source>
        <dbReference type="PROSITE" id="PS50112"/>
    </source>
</evidence>
<feature type="domain" description="PAS" evidence="19">
    <location>
        <begin position="141"/>
        <end position="211"/>
    </location>
</feature>
<comment type="cofactor">
    <cofactor evidence="2">
        <name>Cu cation</name>
        <dbReference type="ChEBI" id="CHEBI:23378"/>
    </cofactor>
</comment>
<dbReference type="InterPro" id="IPR000014">
    <property type="entry name" value="PAS"/>
</dbReference>
<evidence type="ECO:0000256" key="17">
    <source>
        <dbReference type="SAM" id="Phobius"/>
    </source>
</evidence>
<dbReference type="EMBL" id="CZDF01000154">
    <property type="protein sequence ID" value="CUR32590.1"/>
    <property type="molecule type" value="Genomic_DNA"/>
</dbReference>
<dbReference type="SMART" id="SM00091">
    <property type="entry name" value="PAS"/>
    <property type="match status" value="1"/>
</dbReference>
<comment type="similarity">
    <text evidence="4">Belongs to the ethylene receptor family.</text>
</comment>
<dbReference type="STRING" id="671072.PL9214490137"/>
<evidence type="ECO:0000256" key="8">
    <source>
        <dbReference type="ARBA" id="ARBA00022692"/>
    </source>
</evidence>
<dbReference type="InterPro" id="IPR000700">
    <property type="entry name" value="PAS-assoc_C"/>
</dbReference>
<dbReference type="Gene3D" id="1.10.287.130">
    <property type="match status" value="1"/>
</dbReference>
<feature type="domain" description="PAC" evidence="20">
    <location>
        <begin position="339"/>
        <end position="395"/>
    </location>
</feature>
<keyword evidence="6" id="KW-0597">Phosphoprotein</keyword>
<dbReference type="InterPro" id="IPR001610">
    <property type="entry name" value="PAC"/>
</dbReference>
<evidence type="ECO:0000256" key="6">
    <source>
        <dbReference type="ARBA" id="ARBA00022553"/>
    </source>
</evidence>
<dbReference type="InterPro" id="IPR005467">
    <property type="entry name" value="His_kinase_dom"/>
</dbReference>
<dbReference type="Pfam" id="PF08447">
    <property type="entry name" value="PAS_3"/>
    <property type="match status" value="1"/>
</dbReference>
<keyword evidence="22" id="KW-1185">Reference proteome</keyword>
<keyword evidence="12 17" id="KW-1133">Transmembrane helix</keyword>
<dbReference type="SMART" id="SM00388">
    <property type="entry name" value="HisKA"/>
    <property type="match status" value="1"/>
</dbReference>
<feature type="domain" description="PAC" evidence="20">
    <location>
        <begin position="214"/>
        <end position="266"/>
    </location>
</feature>
<evidence type="ECO:0000256" key="11">
    <source>
        <dbReference type="ARBA" id="ARBA00022824"/>
    </source>
</evidence>
<dbReference type="InterPro" id="IPR058544">
    <property type="entry name" value="ETR1_N"/>
</dbReference>
<dbReference type="InterPro" id="IPR003018">
    <property type="entry name" value="GAF"/>
</dbReference>
<dbReference type="Proteomes" id="UP000184315">
    <property type="component" value="Unassembled WGS sequence"/>
</dbReference>
<reference evidence="22" key="1">
    <citation type="submission" date="2015-10" db="EMBL/GenBank/DDBJ databases">
        <authorList>
            <person name="Regsiter A."/>
            <person name="william w."/>
        </authorList>
    </citation>
    <scope>NUCLEOTIDE SEQUENCE [LARGE SCALE GENOMIC DNA]</scope>
</reference>
<gene>
    <name evidence="21" type="ORF">PL9214490137</name>
</gene>
<dbReference type="CDD" id="cd00082">
    <property type="entry name" value="HisKA"/>
    <property type="match status" value="1"/>
</dbReference>
<dbReference type="InterPro" id="IPR013655">
    <property type="entry name" value="PAS_fold_3"/>
</dbReference>
<dbReference type="PRINTS" id="PR00344">
    <property type="entry name" value="BCTRLSENSOR"/>
</dbReference>
<dbReference type="PROSITE" id="PS50109">
    <property type="entry name" value="HIS_KIN"/>
    <property type="match status" value="1"/>
</dbReference>
<dbReference type="AlphaFoldDB" id="A0A1J1LK86"/>
<dbReference type="Pfam" id="PF02518">
    <property type="entry name" value="HATPase_c"/>
    <property type="match status" value="1"/>
</dbReference>
<evidence type="ECO:0000313" key="22">
    <source>
        <dbReference type="Proteomes" id="UP000184315"/>
    </source>
</evidence>
<dbReference type="SMART" id="SM00065">
    <property type="entry name" value="GAF"/>
    <property type="match status" value="1"/>
</dbReference>
<organism evidence="21 22">
    <name type="scientific">Planktothrix tepida PCC 9214</name>
    <dbReference type="NCBI Taxonomy" id="671072"/>
    <lineage>
        <taxon>Bacteria</taxon>
        <taxon>Bacillati</taxon>
        <taxon>Cyanobacteriota</taxon>
        <taxon>Cyanophyceae</taxon>
        <taxon>Oscillatoriophycideae</taxon>
        <taxon>Oscillatoriales</taxon>
        <taxon>Microcoleaceae</taxon>
        <taxon>Planktothrix</taxon>
    </lineage>
</organism>
<keyword evidence="15 17" id="KW-0472">Membrane</keyword>
<dbReference type="CDD" id="cd00130">
    <property type="entry name" value="PAS"/>
    <property type="match status" value="2"/>
</dbReference>
<protein>
    <recommendedName>
        <fullName evidence="5">histidine kinase</fullName>
        <ecNumber evidence="5">2.7.13.3</ecNumber>
    </recommendedName>
</protein>
<comment type="subcellular location">
    <subcellularLocation>
        <location evidence="3">Endoplasmic reticulum membrane</location>
        <topology evidence="3">Multi-pass membrane protein</topology>
    </subcellularLocation>
</comment>
<keyword evidence="9" id="KW-0936">Ethylene signaling pathway</keyword>
<dbReference type="InterPro" id="IPR029016">
    <property type="entry name" value="GAF-like_dom_sf"/>
</dbReference>
<dbReference type="InterPro" id="IPR003661">
    <property type="entry name" value="HisK_dim/P_dom"/>
</dbReference>
<evidence type="ECO:0000259" key="18">
    <source>
        <dbReference type="PROSITE" id="PS50109"/>
    </source>
</evidence>
<evidence type="ECO:0000256" key="9">
    <source>
        <dbReference type="ARBA" id="ARBA00022745"/>
    </source>
</evidence>
<keyword evidence="16" id="KW-1015">Disulfide bond</keyword>
<evidence type="ECO:0000256" key="13">
    <source>
        <dbReference type="ARBA" id="ARBA00023008"/>
    </source>
</evidence>
<evidence type="ECO:0000256" key="16">
    <source>
        <dbReference type="ARBA" id="ARBA00023157"/>
    </source>
</evidence>
<evidence type="ECO:0000256" key="12">
    <source>
        <dbReference type="ARBA" id="ARBA00022989"/>
    </source>
</evidence>
<evidence type="ECO:0000259" key="20">
    <source>
        <dbReference type="PROSITE" id="PS50113"/>
    </source>
</evidence>
<dbReference type="Pfam" id="PF25487">
    <property type="entry name" value="ETR1_N"/>
    <property type="match status" value="1"/>
</dbReference>
<dbReference type="SMART" id="SM00086">
    <property type="entry name" value="PAC"/>
    <property type="match status" value="2"/>
</dbReference>
<feature type="transmembrane region" description="Helical" evidence="17">
    <location>
        <begin position="35"/>
        <end position="56"/>
    </location>
</feature>
<evidence type="ECO:0000256" key="3">
    <source>
        <dbReference type="ARBA" id="ARBA00004477"/>
    </source>
</evidence>
<dbReference type="OrthoDB" id="9808408at2"/>
<evidence type="ECO:0000256" key="5">
    <source>
        <dbReference type="ARBA" id="ARBA00012438"/>
    </source>
</evidence>
<dbReference type="NCBIfam" id="TIGR00229">
    <property type="entry name" value="sensory_box"/>
    <property type="match status" value="2"/>
</dbReference>
<evidence type="ECO:0000256" key="4">
    <source>
        <dbReference type="ARBA" id="ARBA00009842"/>
    </source>
</evidence>
<dbReference type="PANTHER" id="PTHR43304:SF1">
    <property type="entry name" value="PAC DOMAIN-CONTAINING PROTEIN"/>
    <property type="match status" value="1"/>
</dbReference>
<dbReference type="InterPro" id="IPR052162">
    <property type="entry name" value="Sensor_kinase/Photoreceptor"/>
</dbReference>
<dbReference type="PROSITE" id="PS50113">
    <property type="entry name" value="PAC"/>
    <property type="match status" value="2"/>
</dbReference>
<evidence type="ECO:0000256" key="2">
    <source>
        <dbReference type="ARBA" id="ARBA00001935"/>
    </source>
</evidence>
<sequence>MNLTWIISQKLVAMASWMPHGSCYLWQSQLMGLHLVSDLLIALAYFSIPISLIYFVRQRQDLPYPQVFILFSAFIFACGLNHLMAIFTLWYPLYWLSGGLKAITALISIFTSCTIIPLVPKLLQLRTPKELEAINQALTTTQQRYQSLMQACPVGLFETDVTGHCLYVNEYGCRITGQQPSDALNRGWVDSIYVDDRERLIQEWSNAIQNQRPFSSEYRLNSLDQSGVWVLGQAVPIKDPSGKVTGYIGTLTDINDRKKVEEALEQSQQMLKLIMNTIPQRIFWKDRNSVYQGCNLQVALDAGFNSPQDLIGKTDYDLPWTLAEVEYYRKIDQEVMAANAPRYRIIETLLNANGEQCWIETNKIPLHDPEGNVVGILGTYEDITERKVAEELLAQSEVRFRQLAQQEKLINHLANQIRNSLDLKTILETTVLQVWELMKVEHCYFCWYRREEMNFNSVYSNPSKPYFTPAYWEIVTEAKDPAFAHIVGRYSLEEVGAWSQQYLDLNIGRINHVVNLPDSQEKSCLLQFGFVSVLSLPIQTQMGEIGVLVCANHQEPRCWTDSEVELLQAVTAQVAIAINQAQLYSQTREAAALAKAQTLELETTLKKLQQTQAHLIQTEKMSSLGQLVAGVAHEINNPINFIYGNVDYATQYMEDLLSLIELYQQHHSEPVPAIQEVTETVDLDFLKRDLPKLLSSMKAGASRIQQIVLSLRNFSRLDESSVKKVNLHEGLENTLLILQNRLSEAGGKEMIQVIKNYGDLPLVECYAGQINQVFMNLLTNAIDAVHERRLERDEALFSQSSQEEIPCNSLNSWQPRITITTEILQNEQVIIRIIDNGMGMTEAVQNKLFDPFFTTKPVGKGTGLGLAISYQIVVERHHGQLKCSSQVREGSEFMIEIPIQQYKNFTLDQN</sequence>
<dbReference type="InterPro" id="IPR035965">
    <property type="entry name" value="PAS-like_dom_sf"/>
</dbReference>
<dbReference type="PANTHER" id="PTHR43304">
    <property type="entry name" value="PHYTOCHROME-LIKE PROTEIN CPH1"/>
    <property type="match status" value="1"/>
</dbReference>
<dbReference type="Gene3D" id="3.30.450.20">
    <property type="entry name" value="PAS domain"/>
    <property type="match status" value="2"/>
</dbReference>
<dbReference type="SMART" id="SM00387">
    <property type="entry name" value="HATPase_c"/>
    <property type="match status" value="1"/>
</dbReference>
<dbReference type="SUPFAM" id="SSF55785">
    <property type="entry name" value="PYP-like sensor domain (PAS domain)"/>
    <property type="match status" value="2"/>
</dbReference>
<name>A0A1J1LK86_9CYAN</name>
<dbReference type="InterPro" id="IPR013656">
    <property type="entry name" value="PAS_4"/>
</dbReference>
<dbReference type="Gene3D" id="3.30.450.40">
    <property type="match status" value="1"/>
</dbReference>
<proteinExistence type="inferred from homology"/>